<gene>
    <name evidence="4" type="ORF">CFE62_001475</name>
</gene>
<keyword evidence="2" id="KW-0813">Transport</keyword>
<protein>
    <recommendedName>
        <fullName evidence="3">Outer membrane protein OmpA-like transmembrane domain-containing protein</fullName>
    </recommendedName>
</protein>
<evidence type="ECO:0000256" key="1">
    <source>
        <dbReference type="ARBA" id="ARBA00005710"/>
    </source>
</evidence>
<keyword evidence="2" id="KW-0406">Ion transport</keyword>
<keyword evidence="2" id="KW-0626">Porin</keyword>
<accession>A0A370CJT5</accession>
<proteinExistence type="inferred from homology"/>
<organism evidence="4 5">
    <name type="scientific">Candidatus Aquirickettsiella gammari</name>
    <dbReference type="NCBI Taxonomy" id="2016198"/>
    <lineage>
        <taxon>Bacteria</taxon>
        <taxon>Pseudomonadati</taxon>
        <taxon>Pseudomonadota</taxon>
        <taxon>Gammaproteobacteria</taxon>
        <taxon>Legionellales</taxon>
        <taxon>Coxiellaceae</taxon>
        <taxon>Candidatus Aquirickettsiella</taxon>
    </lineage>
</organism>
<evidence type="ECO:0000313" key="4">
    <source>
        <dbReference type="EMBL" id="RDH40830.1"/>
    </source>
</evidence>
<evidence type="ECO:0000256" key="2">
    <source>
        <dbReference type="ARBA" id="ARBA00023114"/>
    </source>
</evidence>
<dbReference type="Proteomes" id="UP000226429">
    <property type="component" value="Unassembled WGS sequence"/>
</dbReference>
<keyword evidence="5" id="KW-1185">Reference proteome</keyword>
<evidence type="ECO:0000313" key="5">
    <source>
        <dbReference type="Proteomes" id="UP000226429"/>
    </source>
</evidence>
<dbReference type="InterPro" id="IPR011250">
    <property type="entry name" value="OMP/PagP_B-barrel"/>
</dbReference>
<dbReference type="GO" id="GO:0046930">
    <property type="term" value="C:pore complex"/>
    <property type="evidence" value="ECO:0007669"/>
    <property type="project" value="UniProtKB-KW"/>
</dbReference>
<feature type="domain" description="Outer membrane protein OmpA-like transmembrane" evidence="3">
    <location>
        <begin position="28"/>
        <end position="197"/>
    </location>
</feature>
<reference evidence="4 5" key="1">
    <citation type="journal article" date="2017" name="Int. J. Syst. Evol. Microbiol.">
        <title>Aquarickettsiella crustaci n. gen. n. sp. (Gammaproteobacteria: Legionellales: Coxiellaceae); a bacterial pathogen of the freshwater crustacean: Gammarus fossarum (Malacostraca: Amphipoda).</title>
        <authorList>
            <person name="Bojko J."/>
            <person name="Dunn A.M."/>
            <person name="Stebbing P.D."/>
            <person name="Van Aerle R."/>
            <person name="Bacela-Spychalska K."/>
            <person name="Bean T.P."/>
            <person name="Stentiford G.D."/>
        </authorList>
    </citation>
    <scope>NUCLEOTIDE SEQUENCE [LARGE SCALE GENOMIC DNA]</scope>
    <source>
        <strain evidence="4">RA15029</strain>
    </source>
</reference>
<dbReference type="Gene3D" id="2.40.160.20">
    <property type="match status" value="1"/>
</dbReference>
<evidence type="ECO:0000259" key="3">
    <source>
        <dbReference type="Pfam" id="PF01389"/>
    </source>
</evidence>
<name>A0A370CJT5_9COXI</name>
<reference evidence="4 5" key="2">
    <citation type="journal article" date="2018" name="J. Invertebr. Pathol.">
        <title>'Candidatus Aquirickettsiella gammari' (Gammaproteobacteria: Legionellales: Coxiellaceae): A bacterial pathogen of the freshwater crustacean Gammarus fossarum (Malacostraca: Amphipoda).</title>
        <authorList>
            <person name="Bojko J."/>
            <person name="Dunn A.M."/>
            <person name="Stebbing P.D."/>
            <person name="van Aerle R."/>
            <person name="Bacela-Spychalska K."/>
            <person name="Bean T.P."/>
            <person name="Urrutia A."/>
            <person name="Stentiford G.D."/>
        </authorList>
    </citation>
    <scope>NUCLEOTIDE SEQUENCE [LARGE SCALE GENOMIC DNA]</scope>
    <source>
        <strain evidence="4">RA15029</strain>
    </source>
</reference>
<dbReference type="EMBL" id="NMOS02000003">
    <property type="protein sequence ID" value="RDH40830.1"/>
    <property type="molecule type" value="Genomic_DNA"/>
</dbReference>
<keyword evidence="2" id="KW-0812">Transmembrane</keyword>
<comment type="similarity">
    <text evidence="1">Belongs to the outer membrane OOP (TC 1.B.6) superfamily. OmpA family.</text>
</comment>
<dbReference type="Pfam" id="PF01389">
    <property type="entry name" value="OmpA_membrane"/>
    <property type="match status" value="1"/>
</dbReference>
<comment type="caution">
    <text evidence="4">The sequence shown here is derived from an EMBL/GenBank/DDBJ whole genome shotgun (WGS) entry which is preliminary data.</text>
</comment>
<dbReference type="InterPro" id="IPR000498">
    <property type="entry name" value="OmpA-like_TM_dom"/>
</dbReference>
<sequence length="197" mass="21379">MFKKIGANIGFVFFCCFPLLSYASIPGFYLLGQLGTADTHQQASNAAALSINGKMSFTGRIAGGYQFNQNVAFEMGYTQFSDVNFSGVAGVNNQNVSLGEKAVDFTAKPMLPLSNNFNIFARLGLAYFKANGSSLVNNRSYLGYSDSWDPSFGLGLSYDLTPFIPLELAWTRIQNVGGNNTTPSTDFFSLGLAYYFG</sequence>
<dbReference type="GO" id="GO:0009279">
    <property type="term" value="C:cell outer membrane"/>
    <property type="evidence" value="ECO:0007669"/>
    <property type="project" value="InterPro"/>
</dbReference>
<dbReference type="GO" id="GO:0015288">
    <property type="term" value="F:porin activity"/>
    <property type="evidence" value="ECO:0007669"/>
    <property type="project" value="UniProtKB-KW"/>
</dbReference>
<dbReference type="SUPFAM" id="SSF56925">
    <property type="entry name" value="OMPA-like"/>
    <property type="match status" value="1"/>
</dbReference>
<dbReference type="AlphaFoldDB" id="A0A370CJT5"/>